<dbReference type="RefSeq" id="WP_208817956.1">
    <property type="nucleotide sequence ID" value="NZ_WVUH01000684.1"/>
</dbReference>
<organism evidence="2 3">
    <name type="scientific">Micromonospora echinofusca</name>
    <dbReference type="NCBI Taxonomy" id="47858"/>
    <lineage>
        <taxon>Bacteria</taxon>
        <taxon>Bacillati</taxon>
        <taxon>Actinomycetota</taxon>
        <taxon>Actinomycetes</taxon>
        <taxon>Micromonosporales</taxon>
        <taxon>Micromonosporaceae</taxon>
        <taxon>Micromonospora</taxon>
    </lineage>
</organism>
<dbReference type="EMBL" id="WVUH01000684">
    <property type="protein sequence ID" value="MBO4210926.1"/>
    <property type="molecule type" value="Genomic_DNA"/>
</dbReference>
<accession>A0ABS3W2H7</accession>
<dbReference type="PANTHER" id="PTHR40765:SF2">
    <property type="entry name" value="ESX-2 SECRETION SYSTEM ATPASE ECCB2"/>
    <property type="match status" value="1"/>
</dbReference>
<comment type="caution">
    <text evidence="2">The sequence shown here is derived from an EMBL/GenBank/DDBJ whole genome shotgun (WGS) entry which is preliminary data.</text>
</comment>
<proteinExistence type="predicted"/>
<dbReference type="Proteomes" id="UP000823521">
    <property type="component" value="Unassembled WGS sequence"/>
</dbReference>
<dbReference type="Pfam" id="PF05108">
    <property type="entry name" value="T7SS_ESX1_EccB"/>
    <property type="match status" value="1"/>
</dbReference>
<gene>
    <name evidence="2" type="primary">eccB</name>
    <name evidence="2" type="ORF">GSF22_33790</name>
</gene>
<keyword evidence="1" id="KW-0812">Transmembrane</keyword>
<evidence type="ECO:0000313" key="3">
    <source>
        <dbReference type="Proteomes" id="UP000823521"/>
    </source>
</evidence>
<dbReference type="InterPro" id="IPR007795">
    <property type="entry name" value="T7SS_EccB"/>
</dbReference>
<reference evidence="2 3" key="1">
    <citation type="submission" date="2019-12" db="EMBL/GenBank/DDBJ databases">
        <title>Whole genome sequencing of endophytic Actinobacterium Micromonospora sp. MPMI6T.</title>
        <authorList>
            <person name="Evv R."/>
            <person name="Podile A.R."/>
        </authorList>
    </citation>
    <scope>NUCLEOTIDE SEQUENCE [LARGE SCALE GENOMIC DNA]</scope>
    <source>
        <strain evidence="2 3">MPMI6</strain>
    </source>
</reference>
<evidence type="ECO:0000313" key="2">
    <source>
        <dbReference type="EMBL" id="MBO4210926.1"/>
    </source>
</evidence>
<keyword evidence="1" id="KW-0472">Membrane</keyword>
<dbReference type="Gene3D" id="3.30.2390.20">
    <property type="entry name" value="Type VII secretion system EccB, repeat 1 domain"/>
    <property type="match status" value="1"/>
</dbReference>
<feature type="transmembrane region" description="Helical" evidence="1">
    <location>
        <begin position="41"/>
        <end position="61"/>
    </location>
</feature>
<keyword evidence="3" id="KW-1185">Reference proteome</keyword>
<name>A0ABS3W2H7_MICEH</name>
<dbReference type="InterPro" id="IPR044857">
    <property type="entry name" value="T7SS_EccB_R1"/>
</dbReference>
<sequence>MPSRQDQLHSYQFMVQRVVAALVLRETDPAQSPFRRAAGTALASVLIAAIALGAVVVYGVLVGGGASGWRDAQAVIVEKESGARYVYRDGRLHPVLNYASALLIVGGAEQRTVLVSRASLAGVARGAPLGIPDAPDSLPAPDRLSPAPWTVCSVTPDGSTSGPRSVLLVGGTARGG</sequence>
<dbReference type="PANTHER" id="PTHR40765">
    <property type="entry name" value="ESX-2 SECRETION SYSTEM ATPASE ECCB2"/>
    <property type="match status" value="1"/>
</dbReference>
<protein>
    <submittedName>
        <fullName evidence="2">Type VII secretion protein EccB</fullName>
    </submittedName>
</protein>
<dbReference type="NCBIfam" id="TIGR03919">
    <property type="entry name" value="T7SS_EccB"/>
    <property type="match status" value="1"/>
</dbReference>
<feature type="non-terminal residue" evidence="2">
    <location>
        <position position="176"/>
    </location>
</feature>
<keyword evidence="1" id="KW-1133">Transmembrane helix</keyword>
<evidence type="ECO:0000256" key="1">
    <source>
        <dbReference type="SAM" id="Phobius"/>
    </source>
</evidence>